<dbReference type="InParanoid" id="K0KCK1"/>
<evidence type="ECO:0000256" key="1">
    <source>
        <dbReference type="SAM" id="MobiDB-lite"/>
    </source>
</evidence>
<name>K0KCK1_WICCF</name>
<organism evidence="3 4">
    <name type="scientific">Wickerhamomyces ciferrii (strain ATCC 14091 / BCRC 22168 / CBS 111 / JCM 3599 / NBRC 0793 / NRRL Y-1031 F-60-10)</name>
    <name type="common">Yeast</name>
    <name type="synonym">Pichia ciferrii</name>
    <dbReference type="NCBI Taxonomy" id="1206466"/>
    <lineage>
        <taxon>Eukaryota</taxon>
        <taxon>Fungi</taxon>
        <taxon>Dikarya</taxon>
        <taxon>Ascomycota</taxon>
        <taxon>Saccharomycotina</taxon>
        <taxon>Saccharomycetes</taxon>
        <taxon>Phaffomycetales</taxon>
        <taxon>Wickerhamomycetaceae</taxon>
        <taxon>Wickerhamomyces</taxon>
    </lineage>
</organism>
<protein>
    <submittedName>
        <fullName evidence="3">Uncharacterized protein</fullName>
    </submittedName>
</protein>
<dbReference type="AlphaFoldDB" id="K0KCK1"/>
<accession>K0KCK1</accession>
<keyword evidence="2" id="KW-0472">Membrane</keyword>
<evidence type="ECO:0000313" key="3">
    <source>
        <dbReference type="EMBL" id="CCH40626.1"/>
    </source>
</evidence>
<feature type="region of interest" description="Disordered" evidence="1">
    <location>
        <begin position="52"/>
        <end position="79"/>
    </location>
</feature>
<sequence length="585" mass="68667">MLSVKFTRMSKTFMFGSILSAMIVLLYLTLFDREEMNYTALYNTYNPTTFGSRPSYHNEEPNNDKVNVNQESKHTTQNDKVKLEPVEKLFDDDQLLQRINNDINNFCPISTFFNDAKVRQLPIEEQIFHKTMLKKWVMLYNSMGFKINILHYNDAIQNLKLDHLIENKILFNKKHQINENYLKLLAYESKDIDAGLYSDYTIFPMISKSNQLDQLRYKCENFKGVTRLDGYEYQLFQSDKDSLSKLLNNFIEQKDTKIEESTKFNDLFADYSLKTMSILLHSKNIKSLSTKIPQILDNHLRSYNLINRFDKINILDPLSISSSHYFAKSSIPLFQTLTNCDSKTSKNLPPPTRQFMKIFNEKILNELPDPITIESSPEYINKVGKLLQTLIDSLKIDHGKCKSNLKVIISNKLEHSETSLNLIFIPHPASTLAALQMNEGTLMNGEDIARFQNNDFLWRMLLTNFDENYLKRAIKEKRLNYLFFNSELIDENSLLEQISTFLGFELQLIESNNPESIVEKHDNSKFLDLILDEKRTLSEVDLIKKLDHVKDLVLRYNEPMPFILNERQSKEKLEQFKIRFKKFKI</sequence>
<feature type="transmembrane region" description="Helical" evidence="2">
    <location>
        <begin position="12"/>
        <end position="31"/>
    </location>
</feature>
<keyword evidence="2" id="KW-0812">Transmembrane</keyword>
<keyword evidence="4" id="KW-1185">Reference proteome</keyword>
<dbReference type="EMBL" id="CAIF01000002">
    <property type="protein sequence ID" value="CCH40626.1"/>
    <property type="molecule type" value="Genomic_DNA"/>
</dbReference>
<evidence type="ECO:0000256" key="2">
    <source>
        <dbReference type="SAM" id="Phobius"/>
    </source>
</evidence>
<proteinExistence type="predicted"/>
<dbReference type="Proteomes" id="UP000009328">
    <property type="component" value="Unassembled WGS sequence"/>
</dbReference>
<comment type="caution">
    <text evidence="3">The sequence shown here is derived from an EMBL/GenBank/DDBJ whole genome shotgun (WGS) entry which is preliminary data.</text>
</comment>
<reference evidence="3 4" key="1">
    <citation type="journal article" date="2012" name="Eukaryot. Cell">
        <title>Draft genome sequence of Wickerhamomyces ciferrii NRRL Y-1031 F-60-10.</title>
        <authorList>
            <person name="Schneider J."/>
            <person name="Andrea H."/>
            <person name="Blom J."/>
            <person name="Jaenicke S."/>
            <person name="Ruckert C."/>
            <person name="Schorsch C."/>
            <person name="Szczepanowski R."/>
            <person name="Farwick M."/>
            <person name="Goesmann A."/>
            <person name="Puhler A."/>
            <person name="Schaffer S."/>
            <person name="Tauch A."/>
            <person name="Kohler T."/>
            <person name="Brinkrolf K."/>
        </authorList>
    </citation>
    <scope>NUCLEOTIDE SEQUENCE [LARGE SCALE GENOMIC DNA]</scope>
    <source>
        <strain evidence="4">ATCC 14091 / BCRC 22168 / CBS 111 / JCM 3599 / NBRC 0793 / NRRL Y-1031 F-60-10</strain>
    </source>
</reference>
<evidence type="ECO:0000313" key="4">
    <source>
        <dbReference type="Proteomes" id="UP000009328"/>
    </source>
</evidence>
<gene>
    <name evidence="3" type="ORF">BN7_160</name>
</gene>
<dbReference type="HOGENOM" id="CLU_466304_0_0_1"/>
<keyword evidence="2" id="KW-1133">Transmembrane helix</keyword>